<dbReference type="CDD" id="cd00118">
    <property type="entry name" value="LysM"/>
    <property type="match status" value="1"/>
</dbReference>
<name>A0AAN6VDX6_9PEZI</name>
<proteinExistence type="inferred from homology"/>
<feature type="region of interest" description="Disordered" evidence="5">
    <location>
        <begin position="46"/>
        <end position="65"/>
    </location>
</feature>
<dbReference type="Proteomes" id="UP001302745">
    <property type="component" value="Unassembled WGS sequence"/>
</dbReference>
<dbReference type="PROSITE" id="PS51782">
    <property type="entry name" value="LYSM"/>
    <property type="match status" value="1"/>
</dbReference>
<keyword evidence="2" id="KW-0732">Signal</keyword>
<reference evidence="7" key="1">
    <citation type="journal article" date="2023" name="Mol. Phylogenet. Evol.">
        <title>Genome-scale phylogeny and comparative genomics of the fungal order Sordariales.</title>
        <authorList>
            <person name="Hensen N."/>
            <person name="Bonometti L."/>
            <person name="Westerberg I."/>
            <person name="Brannstrom I.O."/>
            <person name="Guillou S."/>
            <person name="Cros-Aarteil S."/>
            <person name="Calhoun S."/>
            <person name="Haridas S."/>
            <person name="Kuo A."/>
            <person name="Mondo S."/>
            <person name="Pangilinan J."/>
            <person name="Riley R."/>
            <person name="LaButti K."/>
            <person name="Andreopoulos B."/>
            <person name="Lipzen A."/>
            <person name="Chen C."/>
            <person name="Yan M."/>
            <person name="Daum C."/>
            <person name="Ng V."/>
            <person name="Clum A."/>
            <person name="Steindorff A."/>
            <person name="Ohm R.A."/>
            <person name="Martin F."/>
            <person name="Silar P."/>
            <person name="Natvig D.O."/>
            <person name="Lalanne C."/>
            <person name="Gautier V."/>
            <person name="Ament-Velasquez S.L."/>
            <person name="Kruys A."/>
            <person name="Hutchinson M.I."/>
            <person name="Powell A.J."/>
            <person name="Barry K."/>
            <person name="Miller A.N."/>
            <person name="Grigoriev I.V."/>
            <person name="Debuchy R."/>
            <person name="Gladieux P."/>
            <person name="Hiltunen Thoren M."/>
            <person name="Johannesson H."/>
        </authorList>
    </citation>
    <scope>NUCLEOTIDE SEQUENCE</scope>
    <source>
        <strain evidence="7">CBS 538.74</strain>
    </source>
</reference>
<dbReference type="PANTHER" id="PTHR34997:SF2">
    <property type="entry name" value="LYSM DOMAIN-CONTAINING PROTEIN-RELATED"/>
    <property type="match status" value="1"/>
</dbReference>
<evidence type="ECO:0000256" key="1">
    <source>
        <dbReference type="ARBA" id="ARBA00022669"/>
    </source>
</evidence>
<keyword evidence="1" id="KW-0147">Chitin-binding</keyword>
<comment type="caution">
    <text evidence="7">The sequence shown here is derived from an EMBL/GenBank/DDBJ whole genome shotgun (WGS) entry which is preliminary data.</text>
</comment>
<evidence type="ECO:0000313" key="8">
    <source>
        <dbReference type="Proteomes" id="UP001302745"/>
    </source>
</evidence>
<dbReference type="GO" id="GO:0008061">
    <property type="term" value="F:chitin binding"/>
    <property type="evidence" value="ECO:0007669"/>
    <property type="project" value="UniProtKB-KW"/>
</dbReference>
<comment type="similarity">
    <text evidence="4">Belongs to the secreted LysM effector family.</text>
</comment>
<evidence type="ECO:0000259" key="6">
    <source>
        <dbReference type="PROSITE" id="PS51782"/>
    </source>
</evidence>
<feature type="region of interest" description="Disordered" evidence="5">
    <location>
        <begin position="124"/>
        <end position="170"/>
    </location>
</feature>
<dbReference type="InterPro" id="IPR018392">
    <property type="entry name" value="LysM"/>
</dbReference>
<keyword evidence="3" id="KW-0843">Virulence</keyword>
<dbReference type="InterPro" id="IPR052210">
    <property type="entry name" value="LysM1-like"/>
</dbReference>
<accession>A0AAN6VDX6</accession>
<evidence type="ECO:0000256" key="5">
    <source>
        <dbReference type="SAM" id="MobiDB-lite"/>
    </source>
</evidence>
<reference evidence="7" key="2">
    <citation type="submission" date="2023-05" db="EMBL/GenBank/DDBJ databases">
        <authorList>
            <consortium name="Lawrence Berkeley National Laboratory"/>
            <person name="Steindorff A."/>
            <person name="Hensen N."/>
            <person name="Bonometti L."/>
            <person name="Westerberg I."/>
            <person name="Brannstrom I.O."/>
            <person name="Guillou S."/>
            <person name="Cros-Aarteil S."/>
            <person name="Calhoun S."/>
            <person name="Haridas S."/>
            <person name="Kuo A."/>
            <person name="Mondo S."/>
            <person name="Pangilinan J."/>
            <person name="Riley R."/>
            <person name="Labutti K."/>
            <person name="Andreopoulos B."/>
            <person name="Lipzen A."/>
            <person name="Chen C."/>
            <person name="Yanf M."/>
            <person name="Daum C."/>
            <person name="Ng V."/>
            <person name="Clum A."/>
            <person name="Ohm R."/>
            <person name="Martin F."/>
            <person name="Silar P."/>
            <person name="Natvig D."/>
            <person name="Lalanne C."/>
            <person name="Gautier V."/>
            <person name="Ament-Velasquez S.L."/>
            <person name="Kruys A."/>
            <person name="Hutchinson M.I."/>
            <person name="Powell A.J."/>
            <person name="Barry K."/>
            <person name="Miller A.N."/>
            <person name="Grigoriev I.V."/>
            <person name="Debuchy R."/>
            <person name="Gladieux P."/>
            <person name="Thoren M.H."/>
            <person name="Johannesson H."/>
        </authorList>
    </citation>
    <scope>NUCLEOTIDE SEQUENCE</scope>
    <source>
        <strain evidence="7">CBS 538.74</strain>
    </source>
</reference>
<gene>
    <name evidence="7" type="ORF">C8A00DRAFT_18657</name>
</gene>
<dbReference type="SUPFAM" id="SSF54106">
    <property type="entry name" value="LysM domain"/>
    <property type="match status" value="1"/>
</dbReference>
<feature type="domain" description="LysM" evidence="6">
    <location>
        <begin position="75"/>
        <end position="121"/>
    </location>
</feature>
<protein>
    <recommendedName>
        <fullName evidence="6">LysM domain-containing protein</fullName>
    </recommendedName>
</protein>
<dbReference type="EMBL" id="MU857134">
    <property type="protein sequence ID" value="KAK4149688.1"/>
    <property type="molecule type" value="Genomic_DNA"/>
</dbReference>
<evidence type="ECO:0000313" key="7">
    <source>
        <dbReference type="EMBL" id="KAK4149688.1"/>
    </source>
</evidence>
<keyword evidence="8" id="KW-1185">Reference proteome</keyword>
<evidence type="ECO:0000256" key="3">
    <source>
        <dbReference type="ARBA" id="ARBA00023026"/>
    </source>
</evidence>
<dbReference type="PANTHER" id="PTHR34997">
    <property type="entry name" value="AM15"/>
    <property type="match status" value="1"/>
</dbReference>
<evidence type="ECO:0000256" key="4">
    <source>
        <dbReference type="ARBA" id="ARBA00044955"/>
    </source>
</evidence>
<dbReference type="AlphaFoldDB" id="A0AAN6VDX6"/>
<dbReference type="InterPro" id="IPR036779">
    <property type="entry name" value="LysM_dom_sf"/>
</dbReference>
<evidence type="ECO:0000256" key="2">
    <source>
        <dbReference type="ARBA" id="ARBA00022729"/>
    </source>
</evidence>
<sequence>MKLIRDLSFGTFSESDFIAWNPSVLGDCHGLRTDTYYCIATPGTPTTRTEPLPTNTPGAGGSRPTQDGIAANCTKLWIVSPSDTCDSITSAARVSLTGLLAWNPALGKDCRGLEPDYAVCVSTRPRPAPSGSTVTVTGRPTKTKTTKPPPSSSSVSGSGGGGAISTATTA</sequence>
<organism evidence="7 8">
    <name type="scientific">Chaetomidium leptoderma</name>
    <dbReference type="NCBI Taxonomy" id="669021"/>
    <lineage>
        <taxon>Eukaryota</taxon>
        <taxon>Fungi</taxon>
        <taxon>Dikarya</taxon>
        <taxon>Ascomycota</taxon>
        <taxon>Pezizomycotina</taxon>
        <taxon>Sordariomycetes</taxon>
        <taxon>Sordariomycetidae</taxon>
        <taxon>Sordariales</taxon>
        <taxon>Chaetomiaceae</taxon>
        <taxon>Chaetomidium</taxon>
    </lineage>
</organism>
<dbReference type="Gene3D" id="3.10.350.10">
    <property type="entry name" value="LysM domain"/>
    <property type="match status" value="2"/>
</dbReference>
<feature type="compositionally biased region" description="Polar residues" evidence="5">
    <location>
        <begin position="46"/>
        <end position="57"/>
    </location>
</feature>